<dbReference type="Gene3D" id="1.10.220.100">
    <property type="entry name" value="conserved c-terminal region of ge- 1"/>
    <property type="match status" value="1"/>
</dbReference>
<comment type="similarity">
    <text evidence="2">Belongs to the WD repeat EDC4 family.</text>
</comment>
<comment type="subcellular location">
    <subcellularLocation>
        <location evidence="1">Cytoplasm</location>
        <location evidence="1">P-body</location>
    </subcellularLocation>
</comment>
<evidence type="ECO:0000256" key="1">
    <source>
        <dbReference type="ARBA" id="ARBA00004201"/>
    </source>
</evidence>
<sequence>MDNSKQQSLLELLQLNFTAKPQPDSPSASAEAKADNKNEGSPPITAITMPSITQAIKNELNITISPKSNPASLPPNIPASVEPIMTTQENNKPPTITTEDTSKYMAIHLVDQIKNSEPASTIFLNPFSTAESTSQSAEKPTILASPHPNTDQQQQPRKSNVGLRINSSFPPQELVISTTQINPEILYTADPVPHVLPITLFPSAMIFSPGNKVAVDGFISYATKAGRIRVIDQNSGARMLLRKHEGPIIDMCIGRPRAAINENTSTPNTTSSNNNRRWRCILSAGSDGRLIIWKVPIRFEEDNVGYEILSEINSVDSHSLIGPEKLLTDRSKNTRFLQIKTHPKDPSIFLVSTNDCRLILVRLDRGIFNIMWKRGLPIGKSISELEAFEGQDVLRLNCDVVAFAFSPDGTAFAFITSDNILTVRQTSKPHWTIMGGQLSKKDGPISRLEFLSTPNGIIKGFLISKNFGTRVEVVQLSEISDIIISINLQPPPIQDDHEAAPLPCFGHLAWQNQYSTILLSNSLRGSIFTFHLNFCEDPTTHEEEPATKPSSRSTSKGGGLLTTQYQSLQPPSQEDDSTYIERVAANRQSTSSSTMHRSRSNSWVAARTMFVDRISEIPSPDPIISFVLDQGMRPPPGPSSSNCSIFNLHPKGIHQLYIPKDVIDFNHLTTLNQNINSLPSSSSSSSDTVPAILPTRSKSLVGEILVDVRVEQEIDRAEILTFSPDDHRPKTVTTTTKTSEELSKKDKSLDSKLKQTFPSSSKSKSNSNLKLKSSPSSSTLAPQILHPSDPHPLVNDNDDLDGKVDLATLFKIELDKTKSGIMDQVQHLFKKTIEKQDQKLRNQFISQQEVESRRHEHLLNLVSTGLSSKNFAKVFENSLNDHFNSQVNDDPLGKRDMVEVLKQNLGQEIEKVFLKPQVIESISTRIIENFNELNQRNMKDLIKETQKTQQVYNHELLKQVQTLSNHVKNQAMNNNDNHQQSQINQLNETVNDLKNQIHLLHDTLKLVVVQPSSSTMDGGGGQMRGEGSSSRGSSWKHESDIVPDHQIPTQEDRSLISRPSSTPTTSAPIIRSHPNLSSHTHGQSMNTNYEEIFLEALSDPNKLGLLSKLIDDQEFDILHLIFPKPTSTSTSNSNKNHPLQSKLSQPVLLTLAHKLSEDLATPMADSNLVRNNTSSTEHHHVLALGASGANRLRWIWSCIGAINEQDHQTAQYLDRVLDICYSNLHTRKLKLIKENGIKDEIHGINEVLWIIQDKLNRFRNFKISN</sequence>
<dbReference type="InterPro" id="IPR045152">
    <property type="entry name" value="EDC4-like"/>
</dbReference>
<dbReference type="EMBL" id="AJIL01000020">
    <property type="protein sequence ID" value="KNF02887.1"/>
    <property type="molecule type" value="Genomic_DNA"/>
</dbReference>
<feature type="coiled-coil region" evidence="6">
    <location>
        <begin position="976"/>
        <end position="1003"/>
    </location>
</feature>
<evidence type="ECO:0000256" key="5">
    <source>
        <dbReference type="ARBA" id="ARBA00022737"/>
    </source>
</evidence>
<dbReference type="PANTHER" id="PTHR15598:SF5">
    <property type="entry name" value="ENHANCER OF MRNA-DECAPPING PROTEIN 4"/>
    <property type="match status" value="1"/>
</dbReference>
<dbReference type="SUPFAM" id="SSF50978">
    <property type="entry name" value="WD40 repeat-like"/>
    <property type="match status" value="1"/>
</dbReference>
<reference evidence="9" key="2">
    <citation type="submission" date="2014-03" db="EMBL/GenBank/DDBJ databases">
        <title>The Genome Sequence of Puccinia striiformis f. sp. tritici PST-78.</title>
        <authorList>
            <consortium name="The Broad Institute Genome Sequencing Platform"/>
            <person name="Cuomo C."/>
            <person name="Hulbert S."/>
            <person name="Chen X."/>
            <person name="Walker B."/>
            <person name="Young S.K."/>
            <person name="Zeng Q."/>
            <person name="Gargeya S."/>
            <person name="Fitzgerald M."/>
            <person name="Haas B."/>
            <person name="Abouelleil A."/>
            <person name="Alvarado L."/>
            <person name="Arachchi H.M."/>
            <person name="Berlin A.M."/>
            <person name="Chapman S.B."/>
            <person name="Goldberg J."/>
            <person name="Griggs A."/>
            <person name="Gujja S."/>
            <person name="Hansen M."/>
            <person name="Howarth C."/>
            <person name="Imamovic A."/>
            <person name="Larimer J."/>
            <person name="McCowan C."/>
            <person name="Montmayeur A."/>
            <person name="Murphy C."/>
            <person name="Neiman D."/>
            <person name="Pearson M."/>
            <person name="Priest M."/>
            <person name="Roberts A."/>
            <person name="Saif S."/>
            <person name="Shea T."/>
            <person name="Sisk P."/>
            <person name="Sykes S."/>
            <person name="Wortman J."/>
            <person name="Nusbaum C."/>
            <person name="Birren B."/>
        </authorList>
    </citation>
    <scope>NUCLEOTIDE SEQUENCE [LARGE SCALE GENOMIC DNA]</scope>
    <source>
        <strain evidence="9">race PST-78</strain>
    </source>
</reference>
<evidence type="ECO:0000256" key="4">
    <source>
        <dbReference type="ARBA" id="ARBA00022574"/>
    </source>
</evidence>
<dbReference type="InterPro" id="IPR044938">
    <property type="entry name" value="EDC4_C_sf"/>
</dbReference>
<dbReference type="InterPro" id="IPR015943">
    <property type="entry name" value="WD40/YVTN_repeat-like_dom_sf"/>
</dbReference>
<keyword evidence="4" id="KW-0853">WD repeat</keyword>
<feature type="compositionally biased region" description="Basic and acidic residues" evidence="7">
    <location>
        <begin position="738"/>
        <end position="753"/>
    </location>
</feature>
<keyword evidence="3" id="KW-0963">Cytoplasm</keyword>
<dbReference type="STRING" id="1165861.A0A0L0VUJ6"/>
<feature type="compositionally biased region" description="Polar residues" evidence="7">
    <location>
        <begin position="548"/>
        <end position="572"/>
    </location>
</feature>
<organism evidence="8 9">
    <name type="scientific">Puccinia striiformis f. sp. tritici PST-78</name>
    <dbReference type="NCBI Taxonomy" id="1165861"/>
    <lineage>
        <taxon>Eukaryota</taxon>
        <taxon>Fungi</taxon>
        <taxon>Dikarya</taxon>
        <taxon>Basidiomycota</taxon>
        <taxon>Pucciniomycotina</taxon>
        <taxon>Pucciniomycetes</taxon>
        <taxon>Pucciniales</taxon>
        <taxon>Pucciniaceae</taxon>
        <taxon>Puccinia</taxon>
    </lineage>
</organism>
<dbReference type="InterPro" id="IPR036322">
    <property type="entry name" value="WD40_repeat_dom_sf"/>
</dbReference>
<feature type="region of interest" description="Disordered" evidence="7">
    <location>
        <begin position="721"/>
        <end position="797"/>
    </location>
</feature>
<evidence type="ECO:0000313" key="9">
    <source>
        <dbReference type="Proteomes" id="UP000054564"/>
    </source>
</evidence>
<reference evidence="8" key="1">
    <citation type="submission" date="2014-03" db="EMBL/GenBank/DDBJ databases">
        <title>Cloning and expression analysis of gamma-glutamylcysteines synthetase in perennial ryegrass.</title>
        <authorList>
            <person name="Wei S."/>
            <person name="Sun Z."/>
        </authorList>
    </citation>
    <scope>NUCLEOTIDE SEQUENCE</scope>
    <source>
        <strain evidence="8">Race PST-78</strain>
    </source>
</reference>
<dbReference type="Gene3D" id="2.130.10.10">
    <property type="entry name" value="YVTN repeat-like/Quinoprotein amine dehydrogenase"/>
    <property type="match status" value="1"/>
</dbReference>
<keyword evidence="5" id="KW-0677">Repeat</keyword>
<keyword evidence="6" id="KW-0175">Coiled coil</keyword>
<dbReference type="AlphaFoldDB" id="A0A0L0VUJ6"/>
<feature type="region of interest" description="Disordered" evidence="7">
    <location>
        <begin position="131"/>
        <end position="159"/>
    </location>
</feature>
<evidence type="ECO:0000256" key="3">
    <source>
        <dbReference type="ARBA" id="ARBA00022490"/>
    </source>
</evidence>
<accession>A0A0L0VUJ6</accession>
<name>A0A0L0VUJ6_9BASI</name>
<proteinExistence type="inferred from homology"/>
<feature type="compositionally biased region" description="Polar residues" evidence="7">
    <location>
        <begin position="147"/>
        <end position="158"/>
    </location>
</feature>
<dbReference type="GO" id="GO:0031087">
    <property type="term" value="P:deadenylation-independent decapping of nuclear-transcribed mRNA"/>
    <property type="evidence" value="ECO:0007669"/>
    <property type="project" value="InterPro"/>
</dbReference>
<evidence type="ECO:0000256" key="2">
    <source>
        <dbReference type="ARBA" id="ARBA00009639"/>
    </source>
</evidence>
<evidence type="ECO:0008006" key="10">
    <source>
        <dbReference type="Google" id="ProtNLM"/>
    </source>
</evidence>
<dbReference type="PANTHER" id="PTHR15598">
    <property type="entry name" value="ENHANCER OF MRNA-DECAPPING PROTEIN 4"/>
    <property type="match status" value="1"/>
</dbReference>
<feature type="compositionally biased region" description="Polar residues" evidence="7">
    <location>
        <begin position="1074"/>
        <end position="1083"/>
    </location>
</feature>
<feature type="region of interest" description="Disordered" evidence="7">
    <location>
        <begin position="539"/>
        <end position="576"/>
    </location>
</feature>
<gene>
    <name evidence="8" type="ORF">PSTG_03832</name>
</gene>
<dbReference type="Proteomes" id="UP000054564">
    <property type="component" value="Unassembled WGS sequence"/>
</dbReference>
<dbReference type="GO" id="GO:0000932">
    <property type="term" value="C:P-body"/>
    <property type="evidence" value="ECO:0007669"/>
    <property type="project" value="UniProtKB-SubCell"/>
</dbReference>
<comment type="caution">
    <text evidence="8">The sequence shown here is derived from an EMBL/GenBank/DDBJ whole genome shotgun (WGS) entry which is preliminary data.</text>
</comment>
<protein>
    <recommendedName>
        <fullName evidence="10">Enhancer of mRNA-decapping protein 4 WD40 repeat region domain-containing protein</fullName>
    </recommendedName>
</protein>
<feature type="compositionally biased region" description="Low complexity" evidence="7">
    <location>
        <begin position="754"/>
        <end position="778"/>
    </location>
</feature>
<evidence type="ECO:0000256" key="7">
    <source>
        <dbReference type="SAM" id="MobiDB-lite"/>
    </source>
</evidence>
<evidence type="ECO:0000313" key="8">
    <source>
        <dbReference type="EMBL" id="KNF02887.1"/>
    </source>
</evidence>
<evidence type="ECO:0000256" key="6">
    <source>
        <dbReference type="SAM" id="Coils"/>
    </source>
</evidence>
<feature type="compositionally biased region" description="Low complexity" evidence="7">
    <location>
        <begin position="1056"/>
        <end position="1072"/>
    </location>
</feature>
<dbReference type="OrthoDB" id="21128at2759"/>
<feature type="region of interest" description="Disordered" evidence="7">
    <location>
        <begin position="16"/>
        <end position="46"/>
    </location>
</feature>
<keyword evidence="9" id="KW-1185">Reference proteome</keyword>
<feature type="region of interest" description="Disordered" evidence="7">
    <location>
        <begin position="1011"/>
        <end position="1083"/>
    </location>
</feature>
<dbReference type="EMBL" id="AJIL01000020">
    <property type="protein sequence ID" value="KNF02886.1"/>
    <property type="molecule type" value="Genomic_DNA"/>
</dbReference>